<dbReference type="PANTHER" id="PTHR46173">
    <property type="entry name" value="CCA TRNA NUCLEOTIDYLTRANSFERASE 1, MITOCHONDRIAL"/>
    <property type="match status" value="1"/>
</dbReference>
<keyword evidence="7" id="KW-0460">Magnesium</keyword>
<dbReference type="InterPro" id="IPR006675">
    <property type="entry name" value="HDIG_dom"/>
</dbReference>
<accession>A0A3P3XUA7</accession>
<reference evidence="12" key="1">
    <citation type="submission" date="2017-02" db="EMBL/GenBank/DDBJ databases">
        <authorList>
            <person name="Regsiter A."/>
            <person name="William W."/>
        </authorList>
    </citation>
    <scope>NUCLEOTIDE SEQUENCE</scope>
    <source>
        <strain evidence="12">BdmA 4</strain>
    </source>
</reference>
<feature type="domain" description="HD" evidence="10">
    <location>
        <begin position="280"/>
        <end position="357"/>
    </location>
</feature>
<dbReference type="InterPro" id="IPR050264">
    <property type="entry name" value="Bact_CCA-adding_enz_type3_sf"/>
</dbReference>
<dbReference type="InterPro" id="IPR006674">
    <property type="entry name" value="HD_domain"/>
</dbReference>
<dbReference type="Gene3D" id="1.10.246.80">
    <property type="match status" value="1"/>
</dbReference>
<keyword evidence="6" id="KW-0547">Nucleotide-binding</keyword>
<evidence type="ECO:0000259" key="10">
    <source>
        <dbReference type="Pfam" id="PF01966"/>
    </source>
</evidence>
<keyword evidence="5" id="KW-0479">Metal-binding</keyword>
<dbReference type="GO" id="GO:0004810">
    <property type="term" value="F:CCA tRNA nucleotidyltransferase activity"/>
    <property type="evidence" value="ECO:0007669"/>
    <property type="project" value="UniProtKB-EC"/>
</dbReference>
<evidence type="ECO:0000256" key="2">
    <source>
        <dbReference type="ARBA" id="ARBA00022679"/>
    </source>
</evidence>
<dbReference type="InterPro" id="IPR043519">
    <property type="entry name" value="NT_sf"/>
</dbReference>
<evidence type="ECO:0000256" key="6">
    <source>
        <dbReference type="ARBA" id="ARBA00022741"/>
    </source>
</evidence>
<dbReference type="GO" id="GO:0046872">
    <property type="term" value="F:metal ion binding"/>
    <property type="evidence" value="ECO:0007669"/>
    <property type="project" value="UniProtKB-KW"/>
</dbReference>
<organism evidence="12">
    <name type="scientific">uncultured spirochete</name>
    <dbReference type="NCBI Taxonomy" id="156406"/>
    <lineage>
        <taxon>Bacteria</taxon>
        <taxon>Pseudomonadati</taxon>
        <taxon>Spirochaetota</taxon>
        <taxon>Spirochaetia</taxon>
        <taxon>Spirochaetales</taxon>
        <taxon>environmental samples</taxon>
    </lineage>
</organism>
<dbReference type="CDD" id="cd05398">
    <property type="entry name" value="NT_ClassII-CCAase"/>
    <property type="match status" value="1"/>
</dbReference>
<sequence length="475" mass="53324">MHFLVDTIMSLRYTSKPGMRIPNIDPELRKIADRLIQNGKKAYLVGGAVRDAFLKRPVTDFDIATDATPWECLQLFPRAIPTGVKHGTITVIPRSHKYKIEITTFRTEGTYTDGRHPDNVAFIADIFQDLSRRDFTINAMAFDLAHTTFLDPFEGKRDLVRRIIRAVGNPLDRFHEDGLRTIRAIRFATQLGFVIEPATLNAIAECSDSLFKISAERIRDEFSKILGAQKPSVGLQLLLDTGTIEAIIPELLVCKGVPEPNHGQQDVLAHLLATVDAVIPDNLSEEELLVLRLAALFHDIGKPVCYKNDNDSISFYKHEIESEKITRKTLQQLKYPNTVIEKVCHLVRHHMFNYEPGWTDAAVRRFVARVGLQSVKDLFALRLADTIATAGGPFSWPNVSELQSRIDHIVEANQALTLKDLAVNGDDLAALGIPRTREMGVLLSELLDAALEDPSLNTKEKMLEIAKAKYFSLKR</sequence>
<evidence type="ECO:0000259" key="9">
    <source>
        <dbReference type="Pfam" id="PF01743"/>
    </source>
</evidence>
<dbReference type="SUPFAM" id="SSF81891">
    <property type="entry name" value="Poly A polymerase C-terminal region-like"/>
    <property type="match status" value="1"/>
</dbReference>
<evidence type="ECO:0000256" key="4">
    <source>
        <dbReference type="ARBA" id="ARBA00022695"/>
    </source>
</evidence>
<dbReference type="EC" id="2.7.7.72" evidence="12"/>
<name>A0A3P3XUA7_9SPIR</name>
<dbReference type="GO" id="GO:0000049">
    <property type="term" value="F:tRNA binding"/>
    <property type="evidence" value="ECO:0007669"/>
    <property type="project" value="TreeGrafter"/>
</dbReference>
<keyword evidence="4 12" id="KW-0548">Nucleotidyltransferase</keyword>
<evidence type="ECO:0000256" key="7">
    <source>
        <dbReference type="ARBA" id="ARBA00022842"/>
    </source>
</evidence>
<proteinExistence type="inferred from homology"/>
<evidence type="ECO:0000256" key="3">
    <source>
        <dbReference type="ARBA" id="ARBA00022694"/>
    </source>
</evidence>
<feature type="domain" description="Poly A polymerase head" evidence="9">
    <location>
        <begin position="42"/>
        <end position="165"/>
    </location>
</feature>
<dbReference type="Pfam" id="PF01966">
    <property type="entry name" value="HD"/>
    <property type="match status" value="1"/>
</dbReference>
<keyword evidence="3" id="KW-0819">tRNA processing</keyword>
<dbReference type="AlphaFoldDB" id="A0A3P3XUA7"/>
<dbReference type="Gene3D" id="3.30.460.10">
    <property type="entry name" value="Beta Polymerase, domain 2"/>
    <property type="match status" value="1"/>
</dbReference>
<comment type="cofactor">
    <cofactor evidence="1">
        <name>Mg(2+)</name>
        <dbReference type="ChEBI" id="CHEBI:18420"/>
    </cofactor>
</comment>
<gene>
    <name evidence="12" type="ORF">SPIRO4BDMA_70091</name>
</gene>
<dbReference type="Pfam" id="PF12627">
    <property type="entry name" value="PolyA_pol_RNAbd"/>
    <property type="match status" value="1"/>
</dbReference>
<dbReference type="InterPro" id="IPR002646">
    <property type="entry name" value="PolA_pol_head_dom"/>
</dbReference>
<evidence type="ECO:0000256" key="8">
    <source>
        <dbReference type="RuleBase" id="RU003953"/>
    </source>
</evidence>
<dbReference type="GO" id="GO:0008033">
    <property type="term" value="P:tRNA processing"/>
    <property type="evidence" value="ECO:0007669"/>
    <property type="project" value="UniProtKB-KW"/>
</dbReference>
<comment type="similarity">
    <text evidence="8">Belongs to the tRNA nucleotidyltransferase/poly(A) polymerase family.</text>
</comment>
<evidence type="ECO:0000259" key="11">
    <source>
        <dbReference type="Pfam" id="PF12627"/>
    </source>
</evidence>
<dbReference type="CDD" id="cd00077">
    <property type="entry name" value="HDc"/>
    <property type="match status" value="1"/>
</dbReference>
<evidence type="ECO:0000313" key="12">
    <source>
        <dbReference type="EMBL" id="SLM19669.1"/>
    </source>
</evidence>
<dbReference type="Gene3D" id="1.10.3090.10">
    <property type="entry name" value="cca-adding enzyme, domain 2"/>
    <property type="match status" value="1"/>
</dbReference>
<feature type="domain" description="tRNA nucleotidyltransferase/poly(A) polymerase RNA and SrmB- binding" evidence="11">
    <location>
        <begin position="192"/>
        <end position="251"/>
    </location>
</feature>
<dbReference type="EMBL" id="FWDO01000007">
    <property type="protein sequence ID" value="SLM19669.1"/>
    <property type="molecule type" value="Genomic_DNA"/>
</dbReference>
<dbReference type="GO" id="GO:0000166">
    <property type="term" value="F:nucleotide binding"/>
    <property type="evidence" value="ECO:0007669"/>
    <property type="project" value="UniProtKB-KW"/>
</dbReference>
<keyword evidence="2 8" id="KW-0808">Transferase</keyword>
<evidence type="ECO:0000256" key="1">
    <source>
        <dbReference type="ARBA" id="ARBA00001946"/>
    </source>
</evidence>
<evidence type="ECO:0000256" key="5">
    <source>
        <dbReference type="ARBA" id="ARBA00022723"/>
    </source>
</evidence>
<protein>
    <submittedName>
        <fullName evidence="12">tRNA adenylyltransferase/tRNA cytidylyltransferase</fullName>
        <ecNumber evidence="12">2.7.7.72</ecNumber>
    </submittedName>
</protein>
<dbReference type="Pfam" id="PF01743">
    <property type="entry name" value="PolyA_pol"/>
    <property type="match status" value="1"/>
</dbReference>
<dbReference type="SUPFAM" id="SSF81301">
    <property type="entry name" value="Nucleotidyltransferase"/>
    <property type="match status" value="1"/>
</dbReference>
<dbReference type="PANTHER" id="PTHR46173:SF1">
    <property type="entry name" value="CCA TRNA NUCLEOTIDYLTRANSFERASE 1, MITOCHONDRIAL"/>
    <property type="match status" value="1"/>
</dbReference>
<dbReference type="NCBIfam" id="TIGR00277">
    <property type="entry name" value="HDIG"/>
    <property type="match status" value="1"/>
</dbReference>
<dbReference type="InterPro" id="IPR003607">
    <property type="entry name" value="HD/PDEase_dom"/>
</dbReference>
<keyword evidence="8" id="KW-0694">RNA-binding</keyword>
<dbReference type="InterPro" id="IPR032828">
    <property type="entry name" value="PolyA_RNA-bd"/>
</dbReference>